<gene>
    <name evidence="1" type="ORF">ACI1P1_13075</name>
</gene>
<protein>
    <submittedName>
        <fullName evidence="1">LysR family transcriptional regulator</fullName>
    </submittedName>
</protein>
<dbReference type="EMBL" id="JBJURJ010000007">
    <property type="protein sequence ID" value="MFM9329221.1"/>
    <property type="molecule type" value="Genomic_DNA"/>
</dbReference>
<evidence type="ECO:0000313" key="2">
    <source>
        <dbReference type="Proteomes" id="UP001631969"/>
    </source>
</evidence>
<dbReference type="Proteomes" id="UP001631969">
    <property type="component" value="Unassembled WGS sequence"/>
</dbReference>
<comment type="caution">
    <text evidence="1">The sequence shown here is derived from an EMBL/GenBank/DDBJ whole genome shotgun (WGS) entry which is preliminary data.</text>
</comment>
<proteinExistence type="predicted"/>
<name>A0ACC7NZV0_9BACL</name>
<organism evidence="1 2">
    <name type="scientific">Paenibacillus mesotrionivorans</name>
    <dbReference type="NCBI Taxonomy" id="3160968"/>
    <lineage>
        <taxon>Bacteria</taxon>
        <taxon>Bacillati</taxon>
        <taxon>Bacillota</taxon>
        <taxon>Bacilli</taxon>
        <taxon>Bacillales</taxon>
        <taxon>Paenibacillaceae</taxon>
        <taxon>Paenibacillus</taxon>
    </lineage>
</organism>
<sequence>MELRHLLTFIAVVEAGSFTKAAAALGYVQSSVTAQIQALETELGTALFDRFGKKTTLTDAGQKFLPYAQEISKLHALAKDAIRFNDEISGTLTISAPESLTAFRLPAVIREFKSRYGDVQITLKPGLCWEMGDRVKSGEMDLVFMLQHPAEDKDLLIEPLVEEKMTLIAPPGHLLEKVNPVTPAHLKNEVMLYTEPGCTYRALFEHTLNASGVYPSQGLEFWSIEAIKNCVISGLGLSFLPLITVEGEIRQGRLSALAWDDRPQRLVTQMASHKKRVITPVMREFMCLVRQHAVKWREDAGQV</sequence>
<evidence type="ECO:0000313" key="1">
    <source>
        <dbReference type="EMBL" id="MFM9329221.1"/>
    </source>
</evidence>
<reference evidence="1" key="1">
    <citation type="submission" date="2024-12" db="EMBL/GenBank/DDBJ databases">
        <authorList>
            <person name="Wu N."/>
        </authorList>
    </citation>
    <scope>NUCLEOTIDE SEQUENCE</scope>
    <source>
        <strain evidence="1">P15</strain>
    </source>
</reference>
<keyword evidence="2" id="KW-1185">Reference proteome</keyword>
<accession>A0ACC7NZV0</accession>